<organism evidence="1">
    <name type="scientific">marine sediment metagenome</name>
    <dbReference type="NCBI Taxonomy" id="412755"/>
    <lineage>
        <taxon>unclassified sequences</taxon>
        <taxon>metagenomes</taxon>
        <taxon>ecological metagenomes</taxon>
    </lineage>
</organism>
<comment type="caution">
    <text evidence="1">The sequence shown here is derived from an EMBL/GenBank/DDBJ whole genome shotgun (WGS) entry which is preliminary data.</text>
</comment>
<protein>
    <submittedName>
        <fullName evidence="1">Uncharacterized protein</fullName>
    </submittedName>
</protein>
<reference evidence="1" key="1">
    <citation type="journal article" date="2015" name="Nature">
        <title>Complex archaea that bridge the gap between prokaryotes and eukaryotes.</title>
        <authorList>
            <person name="Spang A."/>
            <person name="Saw J.H."/>
            <person name="Jorgensen S.L."/>
            <person name="Zaremba-Niedzwiedzka K."/>
            <person name="Martijn J."/>
            <person name="Lind A.E."/>
            <person name="van Eijk R."/>
            <person name="Schleper C."/>
            <person name="Guy L."/>
            <person name="Ettema T.J."/>
        </authorList>
    </citation>
    <scope>NUCLEOTIDE SEQUENCE</scope>
</reference>
<proteinExistence type="predicted"/>
<name>A0A0F8XZI7_9ZZZZ</name>
<gene>
    <name evidence="1" type="ORF">LCGC14_3155960</name>
</gene>
<dbReference type="AlphaFoldDB" id="A0A0F8XZI7"/>
<accession>A0A0F8XZI7</accession>
<evidence type="ECO:0000313" key="1">
    <source>
        <dbReference type="EMBL" id="KKK47364.1"/>
    </source>
</evidence>
<dbReference type="EMBL" id="LAZR01069615">
    <property type="protein sequence ID" value="KKK47364.1"/>
    <property type="molecule type" value="Genomic_DNA"/>
</dbReference>
<sequence>MSIRQKKDGRWLTIWYTGGKQKAKEHGRGEVARQKALTMDTAIKTRKKAAHKTERGVPAKTSGPEYGVLIQLSQTLKDAFSEESVKTEVWSGIGYADIVTPLEVIEIKWISGWKGAIGQVLLYNKAFPGRRKRIHLYGMKCSEQHKEKIRSICKEYDIRVTFALI</sequence>